<dbReference type="AlphaFoldDB" id="A0A6G0Y248"/>
<comment type="caution">
    <text evidence="1">The sequence shown here is derived from an EMBL/GenBank/DDBJ whole genome shotgun (WGS) entry which is preliminary data.</text>
</comment>
<reference evidence="1 2" key="1">
    <citation type="submission" date="2019-08" db="EMBL/GenBank/DDBJ databases">
        <title>Whole genome of Aphis craccivora.</title>
        <authorList>
            <person name="Voronova N.V."/>
            <person name="Shulinski R.S."/>
            <person name="Bandarenka Y.V."/>
            <person name="Zhorov D.G."/>
            <person name="Warner D."/>
        </authorList>
    </citation>
    <scope>NUCLEOTIDE SEQUENCE [LARGE SCALE GENOMIC DNA]</scope>
    <source>
        <strain evidence="1">180601</strain>
        <tissue evidence="1">Whole Body</tissue>
    </source>
</reference>
<accession>A0A6G0Y248</accession>
<organism evidence="1 2">
    <name type="scientific">Aphis craccivora</name>
    <name type="common">Cowpea aphid</name>
    <dbReference type="NCBI Taxonomy" id="307492"/>
    <lineage>
        <taxon>Eukaryota</taxon>
        <taxon>Metazoa</taxon>
        <taxon>Ecdysozoa</taxon>
        <taxon>Arthropoda</taxon>
        <taxon>Hexapoda</taxon>
        <taxon>Insecta</taxon>
        <taxon>Pterygota</taxon>
        <taxon>Neoptera</taxon>
        <taxon>Paraneoptera</taxon>
        <taxon>Hemiptera</taxon>
        <taxon>Sternorrhyncha</taxon>
        <taxon>Aphidomorpha</taxon>
        <taxon>Aphidoidea</taxon>
        <taxon>Aphididae</taxon>
        <taxon>Aphidini</taxon>
        <taxon>Aphis</taxon>
        <taxon>Aphis</taxon>
    </lineage>
</organism>
<gene>
    <name evidence="1" type="ORF">FWK35_00028587</name>
</gene>
<protein>
    <submittedName>
        <fullName evidence="1">Uncharacterized protein</fullName>
    </submittedName>
</protein>
<name>A0A6G0Y248_APHCR</name>
<evidence type="ECO:0000313" key="1">
    <source>
        <dbReference type="EMBL" id="KAF0747670.1"/>
    </source>
</evidence>
<dbReference type="OrthoDB" id="1902038at2759"/>
<sequence length="110" mass="12953">METHLAIKLSNLPMSFVNKILDTSSGNDYRLRSNILNFEQCDKWVNEFSMLTNTNWIVRNSNKMSERFQFKKVDKDKNQKKSKNMNCPAKVNIKVKKTTTDTVKKDKYVK</sequence>
<dbReference type="EMBL" id="VUJU01006763">
    <property type="protein sequence ID" value="KAF0747670.1"/>
    <property type="molecule type" value="Genomic_DNA"/>
</dbReference>
<feature type="non-terminal residue" evidence="1">
    <location>
        <position position="110"/>
    </location>
</feature>
<proteinExistence type="predicted"/>
<evidence type="ECO:0000313" key="2">
    <source>
        <dbReference type="Proteomes" id="UP000478052"/>
    </source>
</evidence>
<dbReference type="Proteomes" id="UP000478052">
    <property type="component" value="Unassembled WGS sequence"/>
</dbReference>
<keyword evidence="2" id="KW-1185">Reference proteome</keyword>